<dbReference type="PANTHER" id="PTHR43033:SF1">
    <property type="entry name" value="TRNA(ILE)-LYSIDINE SYNTHASE-RELATED"/>
    <property type="match status" value="1"/>
</dbReference>
<comment type="domain">
    <text evidence="6">The N-terminal region contains the highly conserved SGGXDS motif, predicted to be a P-loop motif involved in ATP binding.</text>
</comment>
<dbReference type="SUPFAM" id="SSF52402">
    <property type="entry name" value="Adenine nucleotide alpha hydrolases-like"/>
    <property type="match status" value="1"/>
</dbReference>
<dbReference type="CDD" id="cd01992">
    <property type="entry name" value="TilS_N"/>
    <property type="match status" value="1"/>
</dbReference>
<accession>A0A848CIZ6</accession>
<dbReference type="InterPro" id="IPR012094">
    <property type="entry name" value="tRNA_Ile_lys_synt"/>
</dbReference>
<evidence type="ECO:0000256" key="5">
    <source>
        <dbReference type="ARBA" id="ARBA00048539"/>
    </source>
</evidence>
<dbReference type="RefSeq" id="WP_168935704.1">
    <property type="nucleotide sequence ID" value="NZ_CAMFBL010000063.1"/>
</dbReference>
<dbReference type="HAMAP" id="MF_01161">
    <property type="entry name" value="tRNA_Ile_lys_synt"/>
    <property type="match status" value="1"/>
</dbReference>
<evidence type="ECO:0000313" key="9">
    <source>
        <dbReference type="Proteomes" id="UP000522333"/>
    </source>
</evidence>
<keyword evidence="3 6" id="KW-0547">Nucleotide-binding</keyword>
<dbReference type="InterPro" id="IPR012795">
    <property type="entry name" value="tRNA_Ile_lys_synt_N"/>
</dbReference>
<name>A0A848CIZ6_9BACT</name>
<dbReference type="EC" id="6.3.4.19" evidence="6"/>
<reference evidence="8 9" key="1">
    <citation type="submission" date="2020-04" db="EMBL/GenBank/DDBJ databases">
        <authorList>
            <person name="Hitch T.C.A."/>
            <person name="Wylensek D."/>
            <person name="Clavel T."/>
        </authorList>
    </citation>
    <scope>NUCLEOTIDE SEQUENCE [LARGE SCALE GENOMIC DNA]</scope>
    <source>
        <strain evidence="8 9">PG-251-APC-1</strain>
    </source>
</reference>
<dbReference type="PANTHER" id="PTHR43033">
    <property type="entry name" value="TRNA(ILE)-LYSIDINE SYNTHASE-RELATED"/>
    <property type="match status" value="1"/>
</dbReference>
<keyword evidence="4 6" id="KW-0067">ATP-binding</keyword>
<protein>
    <recommendedName>
        <fullName evidence="6">tRNA(Ile)-lysidine synthase</fullName>
        <ecNumber evidence="6">6.3.4.19</ecNumber>
    </recommendedName>
    <alternativeName>
        <fullName evidence="6">tRNA(Ile)-2-lysyl-cytidine synthase</fullName>
    </alternativeName>
    <alternativeName>
        <fullName evidence="6">tRNA(Ile)-lysidine synthetase</fullName>
    </alternativeName>
</protein>
<dbReference type="GO" id="GO:0006400">
    <property type="term" value="P:tRNA modification"/>
    <property type="evidence" value="ECO:0007669"/>
    <property type="project" value="UniProtKB-UniRule"/>
</dbReference>
<dbReference type="EMBL" id="JABAFY010000023">
    <property type="protein sequence ID" value="NME52337.1"/>
    <property type="molecule type" value="Genomic_DNA"/>
</dbReference>
<comment type="catalytic activity">
    <reaction evidence="5 6">
        <text>cytidine(34) in tRNA(Ile2) + L-lysine + ATP = lysidine(34) in tRNA(Ile2) + AMP + diphosphate + H(+)</text>
        <dbReference type="Rhea" id="RHEA:43744"/>
        <dbReference type="Rhea" id="RHEA-COMP:10625"/>
        <dbReference type="Rhea" id="RHEA-COMP:10670"/>
        <dbReference type="ChEBI" id="CHEBI:15378"/>
        <dbReference type="ChEBI" id="CHEBI:30616"/>
        <dbReference type="ChEBI" id="CHEBI:32551"/>
        <dbReference type="ChEBI" id="CHEBI:33019"/>
        <dbReference type="ChEBI" id="CHEBI:82748"/>
        <dbReference type="ChEBI" id="CHEBI:83665"/>
        <dbReference type="ChEBI" id="CHEBI:456215"/>
        <dbReference type="EC" id="6.3.4.19"/>
    </reaction>
</comment>
<evidence type="ECO:0000256" key="4">
    <source>
        <dbReference type="ARBA" id="ARBA00022840"/>
    </source>
</evidence>
<keyword evidence="1 6" id="KW-0436">Ligase</keyword>
<evidence type="ECO:0000259" key="7">
    <source>
        <dbReference type="Pfam" id="PF01171"/>
    </source>
</evidence>
<sequence>MIPVPELQALPSRLARLCLDVERFCRHSLKMADGDTWLLAVSGGADSTALLCIMALLAPQHDWQLHVATVDHQLRPESAEDAAFVAGLCRGWRIPCRILTADVPRLARQVGLGTEEAARRARYALLEQARQACGASAILLGHHRSDVTEDQMLRFLRGTGWPALGGMRAEDAERHLLRPLLRTDKHALRELLHCCGILWREDASNADTRYTRNRLRHTLLPLLRQENPRLEDSCLNLWELAGIDGEYWQQELEHHLARTPWQEAPGSITLPRALLRETHAALRLRLYHRAVARLARLSGGQARSATLLALDQAWQEGRGGTTFQLPGSIMAHLKGGSIRFYVEKRQAVRKS</sequence>
<keyword evidence="2 6" id="KW-0819">tRNA processing</keyword>
<feature type="domain" description="tRNA(Ile)-lysidine/2-thiocytidine synthase N-terminal" evidence="7">
    <location>
        <begin position="37"/>
        <end position="217"/>
    </location>
</feature>
<dbReference type="InterPro" id="IPR011063">
    <property type="entry name" value="TilS/TtcA_N"/>
</dbReference>
<comment type="subcellular location">
    <subcellularLocation>
        <location evidence="6">Cytoplasm</location>
    </subcellularLocation>
</comment>
<comment type="caution">
    <text evidence="8">The sequence shown here is derived from an EMBL/GenBank/DDBJ whole genome shotgun (WGS) entry which is preliminary data.</text>
</comment>
<dbReference type="GO" id="GO:0005524">
    <property type="term" value="F:ATP binding"/>
    <property type="evidence" value="ECO:0007669"/>
    <property type="project" value="UniProtKB-UniRule"/>
</dbReference>
<gene>
    <name evidence="6 8" type="primary">tilS</name>
    <name evidence="8" type="ORF">HF854_07300</name>
</gene>
<feature type="binding site" evidence="6">
    <location>
        <begin position="42"/>
        <end position="47"/>
    </location>
    <ligand>
        <name>ATP</name>
        <dbReference type="ChEBI" id="CHEBI:30616"/>
    </ligand>
</feature>
<proteinExistence type="inferred from homology"/>
<dbReference type="AlphaFoldDB" id="A0A848CIZ6"/>
<dbReference type="GO" id="GO:0005737">
    <property type="term" value="C:cytoplasm"/>
    <property type="evidence" value="ECO:0007669"/>
    <property type="project" value="UniProtKB-SubCell"/>
</dbReference>
<dbReference type="Gene3D" id="3.40.50.620">
    <property type="entry name" value="HUPs"/>
    <property type="match status" value="1"/>
</dbReference>
<dbReference type="SUPFAM" id="SSF82829">
    <property type="entry name" value="MesJ substrate recognition domain-like"/>
    <property type="match status" value="1"/>
</dbReference>
<evidence type="ECO:0000256" key="3">
    <source>
        <dbReference type="ARBA" id="ARBA00022741"/>
    </source>
</evidence>
<evidence type="ECO:0000313" key="8">
    <source>
        <dbReference type="EMBL" id="NME52337.1"/>
    </source>
</evidence>
<dbReference type="InterPro" id="IPR014729">
    <property type="entry name" value="Rossmann-like_a/b/a_fold"/>
</dbReference>
<comment type="similarity">
    <text evidence="6">Belongs to the tRNA(Ile)-lysidine synthase family.</text>
</comment>
<dbReference type="GO" id="GO:0032267">
    <property type="term" value="F:tRNA(Ile)-lysidine synthase activity"/>
    <property type="evidence" value="ECO:0007669"/>
    <property type="project" value="UniProtKB-EC"/>
</dbReference>
<evidence type="ECO:0000256" key="1">
    <source>
        <dbReference type="ARBA" id="ARBA00022598"/>
    </source>
</evidence>
<organism evidence="8 9">
    <name type="scientific">Desulfovibrio piger</name>
    <dbReference type="NCBI Taxonomy" id="901"/>
    <lineage>
        <taxon>Bacteria</taxon>
        <taxon>Pseudomonadati</taxon>
        <taxon>Thermodesulfobacteriota</taxon>
        <taxon>Desulfovibrionia</taxon>
        <taxon>Desulfovibrionales</taxon>
        <taxon>Desulfovibrionaceae</taxon>
        <taxon>Desulfovibrio</taxon>
    </lineage>
</organism>
<dbReference type="NCBIfam" id="TIGR02432">
    <property type="entry name" value="lysidine_TilS_N"/>
    <property type="match status" value="1"/>
</dbReference>
<dbReference type="Pfam" id="PF01171">
    <property type="entry name" value="ATP_bind_3"/>
    <property type="match status" value="1"/>
</dbReference>
<comment type="function">
    <text evidence="6">Ligates lysine onto the cytidine present at position 34 of the AUA codon-specific tRNA(Ile) that contains the anticodon CAU, in an ATP-dependent manner. Cytidine is converted to lysidine, thus changing the amino acid specificity of the tRNA from methionine to isoleucine.</text>
</comment>
<keyword evidence="6" id="KW-0963">Cytoplasm</keyword>
<dbReference type="Proteomes" id="UP000522333">
    <property type="component" value="Unassembled WGS sequence"/>
</dbReference>
<evidence type="ECO:0000256" key="2">
    <source>
        <dbReference type="ARBA" id="ARBA00022694"/>
    </source>
</evidence>
<evidence type="ECO:0000256" key="6">
    <source>
        <dbReference type="HAMAP-Rule" id="MF_01161"/>
    </source>
</evidence>